<dbReference type="Gene3D" id="3.40.50.150">
    <property type="entry name" value="Vaccinia Virus protein VP39"/>
    <property type="match status" value="1"/>
</dbReference>
<evidence type="ECO:0008006" key="3">
    <source>
        <dbReference type="Google" id="ProtNLM"/>
    </source>
</evidence>
<dbReference type="PANTHER" id="PTHR40036">
    <property type="entry name" value="MACROCIN O-METHYLTRANSFERASE"/>
    <property type="match status" value="1"/>
</dbReference>
<dbReference type="EMBL" id="LOHF01000017">
    <property type="protein sequence ID" value="OUM72408.1"/>
    <property type="molecule type" value="Genomic_DNA"/>
</dbReference>
<dbReference type="InterPro" id="IPR029063">
    <property type="entry name" value="SAM-dependent_MTases_sf"/>
</dbReference>
<dbReference type="SUPFAM" id="SSF53335">
    <property type="entry name" value="S-adenosyl-L-methionine-dependent methyltransferases"/>
    <property type="match status" value="1"/>
</dbReference>
<keyword evidence="2" id="KW-1185">Reference proteome</keyword>
<dbReference type="Proteomes" id="UP000195440">
    <property type="component" value="Unassembled WGS sequence"/>
</dbReference>
<dbReference type="PROSITE" id="PS51257">
    <property type="entry name" value="PROKAR_LIPOPROTEIN"/>
    <property type="match status" value="1"/>
</dbReference>
<name>A0A1Y3NXV5_9PSED</name>
<evidence type="ECO:0000313" key="1">
    <source>
        <dbReference type="EMBL" id="OUM72408.1"/>
    </source>
</evidence>
<reference evidence="1 2" key="1">
    <citation type="journal article" date="2017" name="Syst. Appl. Microbiol.">
        <title>Pseudomonas caspiana sp. nov., a citrus pathogen in the Pseudomonas syringae phylogenetic group.</title>
        <authorList>
            <person name="Busquets A."/>
            <person name="Gomila M."/>
            <person name="Beiki F."/>
            <person name="Mulet M."/>
            <person name="Rahimian H."/>
            <person name="Garcia-Valdes E."/>
            <person name="Lalucat J."/>
        </authorList>
    </citation>
    <scope>NUCLEOTIDE SEQUENCE [LARGE SCALE GENOMIC DNA]</scope>
    <source>
        <strain evidence="1 2">FBF102</strain>
    </source>
</reference>
<dbReference type="Pfam" id="PF05711">
    <property type="entry name" value="TylF"/>
    <property type="match status" value="1"/>
</dbReference>
<gene>
    <name evidence="1" type="ORF">AUC60_18485</name>
</gene>
<evidence type="ECO:0000313" key="2">
    <source>
        <dbReference type="Proteomes" id="UP000195440"/>
    </source>
</evidence>
<sequence>MRRLSRFNAVECGVFTGSSLIACSKLAHESGIPFKMLGLDTFSGLPPLSEEDKQHAPADAIYRNQTLFTETSLSGVQKLVDEAGLSTHVELRQGLFSQTLPTLNEERYHYVNIDCDLFEPHIECLEYFYSRMVRGGVIFFDDYNSINYPMAGKAIDKFFADKPEKLAQIRYGDDGANRTKAYVVKY</sequence>
<dbReference type="PANTHER" id="PTHR40036:SF1">
    <property type="entry name" value="MACROCIN O-METHYLTRANSFERASE"/>
    <property type="match status" value="1"/>
</dbReference>
<organism evidence="1 2">
    <name type="scientific">Pseudomonas caspiana</name>
    <dbReference type="NCBI Taxonomy" id="1451454"/>
    <lineage>
        <taxon>Bacteria</taxon>
        <taxon>Pseudomonadati</taxon>
        <taxon>Pseudomonadota</taxon>
        <taxon>Gammaproteobacteria</taxon>
        <taxon>Pseudomonadales</taxon>
        <taxon>Pseudomonadaceae</taxon>
        <taxon>Pseudomonas</taxon>
    </lineage>
</organism>
<comment type="caution">
    <text evidence="1">The sequence shown here is derived from an EMBL/GenBank/DDBJ whole genome shotgun (WGS) entry which is preliminary data.</text>
</comment>
<accession>A0A1Y3NXV5</accession>
<protein>
    <recommendedName>
        <fullName evidence="3">Class I SAM-dependent methyltransferase</fullName>
    </recommendedName>
</protein>
<proteinExistence type="predicted"/>
<dbReference type="InterPro" id="IPR008884">
    <property type="entry name" value="TylF_MeTrfase"/>
</dbReference>
<dbReference type="AlphaFoldDB" id="A0A1Y3NXV5"/>